<name>A0A7E4VM46_PANRE</name>
<evidence type="ECO:0000313" key="1">
    <source>
        <dbReference type="Proteomes" id="UP000492821"/>
    </source>
</evidence>
<dbReference type="WBParaSite" id="Pan_g22219.t1">
    <property type="protein sequence ID" value="Pan_g22219.t1"/>
    <property type="gene ID" value="Pan_g22219"/>
</dbReference>
<proteinExistence type="predicted"/>
<evidence type="ECO:0000313" key="2">
    <source>
        <dbReference type="WBParaSite" id="Pan_g22219.t1"/>
    </source>
</evidence>
<accession>A0A7E4VM46</accession>
<organism evidence="1 2">
    <name type="scientific">Panagrellus redivivus</name>
    <name type="common">Microworm</name>
    <dbReference type="NCBI Taxonomy" id="6233"/>
    <lineage>
        <taxon>Eukaryota</taxon>
        <taxon>Metazoa</taxon>
        <taxon>Ecdysozoa</taxon>
        <taxon>Nematoda</taxon>
        <taxon>Chromadorea</taxon>
        <taxon>Rhabditida</taxon>
        <taxon>Tylenchina</taxon>
        <taxon>Panagrolaimomorpha</taxon>
        <taxon>Panagrolaimoidea</taxon>
        <taxon>Panagrolaimidae</taxon>
        <taxon>Panagrellus</taxon>
    </lineage>
</organism>
<reference evidence="2" key="2">
    <citation type="submission" date="2020-10" db="UniProtKB">
        <authorList>
            <consortium name="WormBaseParasite"/>
        </authorList>
    </citation>
    <scope>IDENTIFICATION</scope>
</reference>
<dbReference type="Proteomes" id="UP000492821">
    <property type="component" value="Unassembled WGS sequence"/>
</dbReference>
<dbReference type="AlphaFoldDB" id="A0A7E4VM46"/>
<reference evidence="1" key="1">
    <citation type="journal article" date="2013" name="Genetics">
        <title>The draft genome and transcriptome of Panagrellus redivivus are shaped by the harsh demands of a free-living lifestyle.</title>
        <authorList>
            <person name="Srinivasan J."/>
            <person name="Dillman A.R."/>
            <person name="Macchietto M.G."/>
            <person name="Heikkinen L."/>
            <person name="Lakso M."/>
            <person name="Fracchia K.M."/>
            <person name="Antoshechkin I."/>
            <person name="Mortazavi A."/>
            <person name="Wong G."/>
            <person name="Sternberg P.W."/>
        </authorList>
    </citation>
    <scope>NUCLEOTIDE SEQUENCE [LARGE SCALE GENOMIC DNA]</scope>
    <source>
        <strain evidence="1">MT8872</strain>
    </source>
</reference>
<sequence length="276" mass="32494">MSEEDLRLPLLKYPFGPMLKNLTSPIEYYRLKVACGQHAPQYLPNRPMTVHHADTMEIYSRHNAVRAKYLCNTVQYRSTPRGEHVIHLDGAHLELVDLRTEDFDKPLFNHIYLNESTVTLRRCRVDKLFLSKMAKDDFRQVSKIVDVDCAVNIDINIQVFLEQFPSIVDSTFKIRVSPGWVREMLDMDKREMNQFCVFGTFKEVFSFEWDEFTQFFERQDTVFKLHLIMPKPPKSYDIMDNFPYGDFMVSSKNNDGMKISYTGAEMYYGSVNIHYC</sequence>
<protein>
    <submittedName>
        <fullName evidence="2">FTH domain-containing protein</fullName>
    </submittedName>
</protein>
<keyword evidence="1" id="KW-1185">Reference proteome</keyword>